<dbReference type="GO" id="GO:0005938">
    <property type="term" value="C:cell cortex"/>
    <property type="evidence" value="ECO:0007669"/>
    <property type="project" value="TreeGrafter"/>
</dbReference>
<dbReference type="EMBL" id="JANIIK010000048">
    <property type="protein sequence ID" value="KAJ3600027.1"/>
    <property type="molecule type" value="Genomic_DNA"/>
</dbReference>
<dbReference type="GO" id="GO:0007399">
    <property type="term" value="P:nervous system development"/>
    <property type="evidence" value="ECO:0007669"/>
    <property type="project" value="TreeGrafter"/>
</dbReference>
<reference evidence="2" key="1">
    <citation type="submission" date="2022-07" db="EMBL/GenBank/DDBJ databases">
        <title>Chromosome-level genome of Muraenolepis orangiensis.</title>
        <authorList>
            <person name="Kim J."/>
        </authorList>
    </citation>
    <scope>NUCLEOTIDE SEQUENCE</scope>
    <source>
        <strain evidence="2">KU_S4_2022</strain>
        <tissue evidence="2">Muscle</tissue>
    </source>
</reference>
<dbReference type="AlphaFoldDB" id="A0A9Q0IGX4"/>
<dbReference type="PANTHER" id="PTHR16777">
    <property type="entry name" value="PROTEIN ECT2"/>
    <property type="match status" value="1"/>
</dbReference>
<accession>A0A9Q0IGX4</accession>
<proteinExistence type="predicted"/>
<keyword evidence="3" id="KW-1185">Reference proteome</keyword>
<dbReference type="InterPro" id="IPR026817">
    <property type="entry name" value="Ect2"/>
</dbReference>
<dbReference type="Proteomes" id="UP001148018">
    <property type="component" value="Unassembled WGS sequence"/>
</dbReference>
<dbReference type="GO" id="GO:2000431">
    <property type="term" value="P:regulation of cytokinesis, actomyosin contractile ring assembly"/>
    <property type="evidence" value="ECO:0007669"/>
    <property type="project" value="InterPro"/>
</dbReference>
<dbReference type="OrthoDB" id="9997817at2759"/>
<name>A0A9Q0IGX4_9TELE</name>
<dbReference type="InterPro" id="IPR049396">
    <property type="entry name" value="ECT2_BRCT0"/>
</dbReference>
<dbReference type="GO" id="GO:0000281">
    <property type="term" value="P:mitotic cytokinesis"/>
    <property type="evidence" value="ECO:0007669"/>
    <property type="project" value="TreeGrafter"/>
</dbReference>
<sequence length="169" mass="18401">MADSSIVTSGMARSMDTSVYDSRMAETTKDHQGLAMDDAGDMPRVETRVILVGEASRNAALVQALKAVCVMEVLVVKIRGGESGAQEKLMIKSIVNMDINKPCITTDSVQEFADGENAEFESVFVLASFDTPDYSYLYKCDNRIVGPPVILHCAAKEEVGHNLLQSKHL</sequence>
<dbReference type="Pfam" id="PF21243">
    <property type="entry name" value="ECT2_BRCT0"/>
    <property type="match status" value="1"/>
</dbReference>
<organism evidence="2 3">
    <name type="scientific">Muraenolepis orangiensis</name>
    <name type="common">Patagonian moray cod</name>
    <dbReference type="NCBI Taxonomy" id="630683"/>
    <lineage>
        <taxon>Eukaryota</taxon>
        <taxon>Metazoa</taxon>
        <taxon>Chordata</taxon>
        <taxon>Craniata</taxon>
        <taxon>Vertebrata</taxon>
        <taxon>Euteleostomi</taxon>
        <taxon>Actinopterygii</taxon>
        <taxon>Neopterygii</taxon>
        <taxon>Teleostei</taxon>
        <taxon>Neoteleostei</taxon>
        <taxon>Acanthomorphata</taxon>
        <taxon>Zeiogadaria</taxon>
        <taxon>Gadariae</taxon>
        <taxon>Gadiformes</taxon>
        <taxon>Muraenolepidoidei</taxon>
        <taxon>Muraenolepididae</taxon>
        <taxon>Muraenolepis</taxon>
    </lineage>
</organism>
<comment type="caution">
    <text evidence="2">The sequence shown here is derived from an EMBL/GenBank/DDBJ whole genome shotgun (WGS) entry which is preliminary data.</text>
</comment>
<dbReference type="GO" id="GO:0005096">
    <property type="term" value="F:GTPase activator activity"/>
    <property type="evidence" value="ECO:0007669"/>
    <property type="project" value="InterPro"/>
</dbReference>
<dbReference type="Gene3D" id="3.40.50.10190">
    <property type="entry name" value="BRCT domain"/>
    <property type="match status" value="1"/>
</dbReference>
<dbReference type="GO" id="GO:0005634">
    <property type="term" value="C:nucleus"/>
    <property type="evidence" value="ECO:0007669"/>
    <property type="project" value="InterPro"/>
</dbReference>
<evidence type="ECO:0000259" key="1">
    <source>
        <dbReference type="Pfam" id="PF21243"/>
    </source>
</evidence>
<evidence type="ECO:0000313" key="3">
    <source>
        <dbReference type="Proteomes" id="UP001148018"/>
    </source>
</evidence>
<feature type="domain" description="ECT2 BRCT0" evidence="1">
    <location>
        <begin position="90"/>
        <end position="158"/>
    </location>
</feature>
<dbReference type="GO" id="GO:0005085">
    <property type="term" value="F:guanyl-nucleotide exchange factor activity"/>
    <property type="evidence" value="ECO:0007669"/>
    <property type="project" value="InterPro"/>
</dbReference>
<evidence type="ECO:0000313" key="2">
    <source>
        <dbReference type="EMBL" id="KAJ3600027.1"/>
    </source>
</evidence>
<protein>
    <recommendedName>
        <fullName evidence="1">ECT2 BRCT0 domain-containing protein</fullName>
    </recommendedName>
</protein>
<dbReference type="InterPro" id="IPR036420">
    <property type="entry name" value="BRCT_dom_sf"/>
</dbReference>
<gene>
    <name evidence="2" type="ORF">NHX12_033979</name>
</gene>
<dbReference type="PANTHER" id="PTHR16777:SF2">
    <property type="entry name" value="PROTEIN ECT2"/>
    <property type="match status" value="1"/>
</dbReference>